<reference evidence="1 2" key="1">
    <citation type="journal article" date="2017" name="BMC Genomics">
        <title>Whole-genome assembly of Babesia ovata and comparative genomics between closely related pathogens.</title>
        <authorList>
            <person name="Yamagishi J."/>
            <person name="Asada M."/>
            <person name="Hakimi H."/>
            <person name="Tanaka T.Q."/>
            <person name="Sugimoto C."/>
            <person name="Kawazu S."/>
        </authorList>
    </citation>
    <scope>NUCLEOTIDE SEQUENCE [LARGE SCALE GENOMIC DNA]</scope>
    <source>
        <strain evidence="1 2">Miyake</strain>
    </source>
</reference>
<comment type="caution">
    <text evidence="1">The sequence shown here is derived from an EMBL/GenBank/DDBJ whole genome shotgun (WGS) entry which is preliminary data.</text>
</comment>
<sequence>MYRPAEVVVYEAGRVQGVGPVGDGLHMLWAVGTFDVAAKQRGQCLGMDLVVVVVGGGGGRGGAPCVPDSLEVGVTKDVPVGAVFMWLGEGGAQ</sequence>
<keyword evidence="2" id="KW-1185">Reference proteome</keyword>
<accession>A0A2H6KFX9</accession>
<dbReference type="VEuPathDB" id="PiroplasmaDB:BOVATA_033890"/>
<dbReference type="RefSeq" id="XP_028868139.1">
    <property type="nucleotide sequence ID" value="XM_029012306.1"/>
</dbReference>
<evidence type="ECO:0000313" key="2">
    <source>
        <dbReference type="Proteomes" id="UP000236319"/>
    </source>
</evidence>
<proteinExistence type="predicted"/>
<dbReference type="AlphaFoldDB" id="A0A2H6KFX9"/>
<protein>
    <submittedName>
        <fullName evidence="1">Mce family protein, putative</fullName>
    </submittedName>
</protein>
<name>A0A2H6KFX9_9APIC</name>
<organism evidence="1 2">
    <name type="scientific">Babesia ovata</name>
    <dbReference type="NCBI Taxonomy" id="189622"/>
    <lineage>
        <taxon>Eukaryota</taxon>
        <taxon>Sar</taxon>
        <taxon>Alveolata</taxon>
        <taxon>Apicomplexa</taxon>
        <taxon>Aconoidasida</taxon>
        <taxon>Piroplasmida</taxon>
        <taxon>Babesiidae</taxon>
        <taxon>Babesia</taxon>
    </lineage>
</organism>
<evidence type="ECO:0000313" key="1">
    <source>
        <dbReference type="EMBL" id="GBE61896.1"/>
    </source>
</evidence>
<dbReference type="Proteomes" id="UP000236319">
    <property type="component" value="Unassembled WGS sequence"/>
</dbReference>
<dbReference type="GeneID" id="39875666"/>
<dbReference type="EMBL" id="BDSA01000003">
    <property type="protein sequence ID" value="GBE61896.1"/>
    <property type="molecule type" value="Genomic_DNA"/>
</dbReference>
<gene>
    <name evidence="1" type="ORF">BOVATA_033890</name>
</gene>